<dbReference type="EMBL" id="QSHZ01000030">
    <property type="protein sequence ID" value="RHC52382.1"/>
    <property type="molecule type" value="Genomic_DNA"/>
</dbReference>
<evidence type="ECO:0000256" key="1">
    <source>
        <dbReference type="SAM" id="MobiDB-lite"/>
    </source>
</evidence>
<dbReference type="Proteomes" id="UP000283975">
    <property type="component" value="Unassembled WGS sequence"/>
</dbReference>
<dbReference type="InterPro" id="IPR025368">
    <property type="entry name" value="DUF4272"/>
</dbReference>
<dbReference type="RefSeq" id="WP_002565493.1">
    <property type="nucleotide sequence ID" value="NZ_CABKUK010000010.1"/>
</dbReference>
<accession>A0A414APY2</accession>
<name>A0A414APY2_9FIRM</name>
<dbReference type="Pfam" id="PF14094">
    <property type="entry name" value="DUF4272"/>
    <property type="match status" value="1"/>
</dbReference>
<sequence length="432" mass="48928">MEPFENDKNQNTEPVMAENMTSAPAKRYEGKSFIFSDIPSQEKIIQVLCTTFGLDPEGKGDTLVLHNGDIEIRLAVASESAGEKAEEFIKRQVEGTCDHFYQVKTGVVDVKTNLLYQIGRARSFVLVEYAFDVEDEEDIEDKKTMIEDMFVSILNDLEGIILIQNQDEKEDGMFCSGENGEKLLILSDKGGSAFTRYLPYQEPDLKAGKDITQEQVDRRMRTMQTLIGNAIYVPGWLPAVAPASQITCPSLEETAQRALAIMGVAIYSECLLDEKQGMEKAQNFLMDYIDNNNTQDYFSPKEWKYLHDTAPDRKEILSFLRQYESLHVVEWALGLVEELGFPDHPCNPADLVKLLRNGTSISKIMAKSRPKSPRELLDACDLISCLEWSCINARRHELPEPVGMKTGVVREWHKALNWLTGHGQWDEVRTNS</sequence>
<protein>
    <submittedName>
        <fullName evidence="2">DUF4272 domain-containing protein</fullName>
    </submittedName>
</protein>
<reference evidence="2 3" key="1">
    <citation type="submission" date="2018-08" db="EMBL/GenBank/DDBJ databases">
        <title>A genome reference for cultivated species of the human gut microbiota.</title>
        <authorList>
            <person name="Zou Y."/>
            <person name="Xue W."/>
            <person name="Luo G."/>
        </authorList>
    </citation>
    <scope>NUCLEOTIDE SEQUENCE [LARGE SCALE GENOMIC DNA]</scope>
    <source>
        <strain evidence="2 3">AM35-14</strain>
    </source>
</reference>
<feature type="compositionally biased region" description="Basic and acidic residues" evidence="1">
    <location>
        <begin position="1"/>
        <end position="10"/>
    </location>
</feature>
<evidence type="ECO:0000313" key="3">
    <source>
        <dbReference type="Proteomes" id="UP000283975"/>
    </source>
</evidence>
<evidence type="ECO:0000313" key="2">
    <source>
        <dbReference type="EMBL" id="RHC52382.1"/>
    </source>
</evidence>
<dbReference type="KEGG" id="cbol:CGC65_24755"/>
<feature type="region of interest" description="Disordered" evidence="1">
    <location>
        <begin position="1"/>
        <end position="22"/>
    </location>
</feature>
<gene>
    <name evidence="2" type="ORF">DW839_23120</name>
</gene>
<organism evidence="2 3">
    <name type="scientific">Enterocloster bolteae</name>
    <dbReference type="NCBI Taxonomy" id="208479"/>
    <lineage>
        <taxon>Bacteria</taxon>
        <taxon>Bacillati</taxon>
        <taxon>Bacillota</taxon>
        <taxon>Clostridia</taxon>
        <taxon>Lachnospirales</taxon>
        <taxon>Lachnospiraceae</taxon>
        <taxon>Enterocloster</taxon>
    </lineage>
</organism>
<comment type="caution">
    <text evidence="2">The sequence shown here is derived from an EMBL/GenBank/DDBJ whole genome shotgun (WGS) entry which is preliminary data.</text>
</comment>
<proteinExistence type="predicted"/>
<dbReference type="AlphaFoldDB" id="A0A414APY2"/>